<keyword evidence="1" id="KW-1133">Transmembrane helix</keyword>
<accession>A0ABT1HEV2</accession>
<organism evidence="4 5">
    <name type="scientific">Williamsia maris</name>
    <dbReference type="NCBI Taxonomy" id="72806"/>
    <lineage>
        <taxon>Bacteria</taxon>
        <taxon>Bacillati</taxon>
        <taxon>Actinomycetota</taxon>
        <taxon>Actinomycetes</taxon>
        <taxon>Mycobacteriales</taxon>
        <taxon>Nocardiaceae</taxon>
        <taxon>Williamsia</taxon>
    </lineage>
</organism>
<dbReference type="PANTHER" id="PTHR33371:SF17">
    <property type="entry name" value="MCE-FAMILY PROTEIN MCE1B"/>
    <property type="match status" value="1"/>
</dbReference>
<protein>
    <submittedName>
        <fullName evidence="4">Phospholipid/cholesterol/gamma-HCH transport system substrate-binding protein</fullName>
    </submittedName>
</protein>
<keyword evidence="1" id="KW-0812">Transmembrane</keyword>
<feature type="transmembrane region" description="Helical" evidence="1">
    <location>
        <begin position="12"/>
        <end position="32"/>
    </location>
</feature>
<gene>
    <name evidence="4" type="ORF">LX13_001322</name>
</gene>
<keyword evidence="5" id="KW-1185">Reference proteome</keyword>
<dbReference type="InterPro" id="IPR024516">
    <property type="entry name" value="Mce_C"/>
</dbReference>
<dbReference type="InterPro" id="IPR003399">
    <property type="entry name" value="Mce/MlaD"/>
</dbReference>
<name>A0ABT1HEV2_9NOCA</name>
<dbReference type="RefSeq" id="WP_253660481.1">
    <property type="nucleotide sequence ID" value="NZ_BAAAJQ010000001.1"/>
</dbReference>
<sequence length="344" mass="36654">MTGARSTLIKVSCYTVVMVLISAGLIVVFGNFRSGSTHSYKAVFTNVSGLKPGQNVRAAGVLLGKVTSVRLQRNADVVVEFDAADSRPLDSGTRAAVRYENLIGDRYLDLSEDSAVSAPTPLPAGQTIPATRTTPALDIDSLIGGFKPLFQSVQPSEVNSLMTALVATFQGQGQAVKALLDNTAALSGRIADQDAVIGEVVDNFTTVLTTVVDRRREVTDTINQLQSLVSQVANQPDPLGPIVDHLESATLVTGNLLQRVRPDLQPTIADLNRTATTINKGTGDGNLDTVLSRLPDAYKRLSRMGAYGGVFQLYACQVIVRLSDPAGKNIDIPFIDQNTGRCAR</sequence>
<evidence type="ECO:0000256" key="1">
    <source>
        <dbReference type="SAM" id="Phobius"/>
    </source>
</evidence>
<dbReference type="EMBL" id="JAMTCJ010000001">
    <property type="protein sequence ID" value="MCP2175515.1"/>
    <property type="molecule type" value="Genomic_DNA"/>
</dbReference>
<comment type="caution">
    <text evidence="4">The sequence shown here is derived from an EMBL/GenBank/DDBJ whole genome shotgun (WGS) entry which is preliminary data.</text>
</comment>
<dbReference type="Pfam" id="PF11887">
    <property type="entry name" value="Mce4_CUP1"/>
    <property type="match status" value="1"/>
</dbReference>
<proteinExistence type="predicted"/>
<reference evidence="4 5" key="1">
    <citation type="submission" date="2022-06" db="EMBL/GenBank/DDBJ databases">
        <title>Genomic Encyclopedia of Archaeal and Bacterial Type Strains, Phase II (KMG-II): from individual species to whole genera.</title>
        <authorList>
            <person name="Goeker M."/>
        </authorList>
    </citation>
    <scope>NUCLEOTIDE SEQUENCE [LARGE SCALE GENOMIC DNA]</scope>
    <source>
        <strain evidence="4 5">DSM 44693</strain>
    </source>
</reference>
<dbReference type="InterPro" id="IPR052336">
    <property type="entry name" value="MlaD_Phospholipid_Transporter"/>
</dbReference>
<keyword evidence="1" id="KW-0472">Membrane</keyword>
<feature type="domain" description="Mce/MlaD" evidence="2">
    <location>
        <begin position="38"/>
        <end position="111"/>
    </location>
</feature>
<dbReference type="NCBIfam" id="TIGR00996">
    <property type="entry name" value="Mtu_fam_mce"/>
    <property type="match status" value="1"/>
</dbReference>
<dbReference type="InterPro" id="IPR005693">
    <property type="entry name" value="Mce"/>
</dbReference>
<feature type="domain" description="Mammalian cell entry C-terminal" evidence="3">
    <location>
        <begin position="119"/>
        <end position="280"/>
    </location>
</feature>
<dbReference type="PANTHER" id="PTHR33371">
    <property type="entry name" value="INTERMEMBRANE PHOSPHOLIPID TRANSPORT SYSTEM BINDING PROTEIN MLAD-RELATED"/>
    <property type="match status" value="1"/>
</dbReference>
<evidence type="ECO:0000313" key="4">
    <source>
        <dbReference type="EMBL" id="MCP2175515.1"/>
    </source>
</evidence>
<dbReference type="Proteomes" id="UP001206895">
    <property type="component" value="Unassembled WGS sequence"/>
</dbReference>
<evidence type="ECO:0000259" key="2">
    <source>
        <dbReference type="Pfam" id="PF02470"/>
    </source>
</evidence>
<evidence type="ECO:0000313" key="5">
    <source>
        <dbReference type="Proteomes" id="UP001206895"/>
    </source>
</evidence>
<dbReference type="Pfam" id="PF02470">
    <property type="entry name" value="MlaD"/>
    <property type="match status" value="1"/>
</dbReference>
<evidence type="ECO:0000259" key="3">
    <source>
        <dbReference type="Pfam" id="PF11887"/>
    </source>
</evidence>